<dbReference type="AlphaFoldDB" id="A0A1Y1K116"/>
<sequence>MFSCNCLNVIVESETNDFQHANLDHLNLSEEEKQDLFFKQDVRQVDKLRRINKEHSGLVASRNVGNWIVHQCLNCDVQTHAIHRDRGAACVLISTKLLNSALITTVRNSELYSNVFHILISPEKENNFDEHHDRLPPDVELALSGLKQRVTEFISSEATATEDRIRVYTEQQYAALDKFRERAQMEHKILSRVIMEKRYQPMNLSENFIIPSSPNSRLSDTVPVLTANINSPSDNAKTKLITKMKTNSNRITARQMSTPVGYGKSIDSEGLFQLEEMEDPYPYTVIENDSDNDVDSSKTDGAQIPRSKNQQCSIAKSLPVTIPTFMSQIRNRIVEEEHDDEYVLQDNEDHPSDIAASIKALAKSVHGDTVFGDLPRPRFSTQI</sequence>
<name>A0A1Y1K116_PHOPY</name>
<dbReference type="GO" id="GO:0048011">
    <property type="term" value="P:neurotrophin TRK receptor signaling pathway"/>
    <property type="evidence" value="ECO:0007669"/>
    <property type="project" value="InterPro"/>
</dbReference>
<dbReference type="Pfam" id="PF15798">
    <property type="entry name" value="PRAS"/>
    <property type="match status" value="1"/>
</dbReference>
<organism evidence="2">
    <name type="scientific">Photinus pyralis</name>
    <name type="common">Common eastern firefly</name>
    <name type="synonym">Lampyris pyralis</name>
    <dbReference type="NCBI Taxonomy" id="7054"/>
    <lineage>
        <taxon>Eukaryota</taxon>
        <taxon>Metazoa</taxon>
        <taxon>Ecdysozoa</taxon>
        <taxon>Arthropoda</taxon>
        <taxon>Hexapoda</taxon>
        <taxon>Insecta</taxon>
        <taxon>Pterygota</taxon>
        <taxon>Neoptera</taxon>
        <taxon>Endopterygota</taxon>
        <taxon>Coleoptera</taxon>
        <taxon>Polyphaga</taxon>
        <taxon>Elateriformia</taxon>
        <taxon>Elateroidea</taxon>
        <taxon>Lampyridae</taxon>
        <taxon>Lampyrinae</taxon>
        <taxon>Photinus</taxon>
    </lineage>
</organism>
<dbReference type="EMBL" id="GEZM01096065">
    <property type="protein sequence ID" value="JAV55174.1"/>
    <property type="molecule type" value="Transcribed_RNA"/>
</dbReference>
<dbReference type="GO" id="GO:0005737">
    <property type="term" value="C:cytoplasm"/>
    <property type="evidence" value="ECO:0007669"/>
    <property type="project" value="TreeGrafter"/>
</dbReference>
<evidence type="ECO:0000313" key="2">
    <source>
        <dbReference type="EMBL" id="JAV55174.1"/>
    </source>
</evidence>
<feature type="region of interest" description="Disordered" evidence="1">
    <location>
        <begin position="286"/>
        <end position="311"/>
    </location>
</feature>
<dbReference type="PANTHER" id="PTHR21844">
    <property type="entry name" value="AKT1 SUBSTRATE 1 PROTEIN"/>
    <property type="match status" value="1"/>
</dbReference>
<proteinExistence type="predicted"/>
<dbReference type="PANTHER" id="PTHR21844:SF2">
    <property type="entry name" value="PROLINE-RICH AKT1 SUBSTRATE 1"/>
    <property type="match status" value="1"/>
</dbReference>
<reference evidence="2" key="1">
    <citation type="journal article" date="2016" name="Sci. Rep.">
        <title>Molecular characterization of firefly nuptial gifts: a multi-omics approach sheds light on postcopulatory sexual selection.</title>
        <authorList>
            <person name="Al-Wathiqui N."/>
            <person name="Fallon T.R."/>
            <person name="South A."/>
            <person name="Weng J.K."/>
            <person name="Lewis S.M."/>
        </authorList>
    </citation>
    <scope>NUCLEOTIDE SEQUENCE</scope>
</reference>
<dbReference type="GO" id="GO:0032007">
    <property type="term" value="P:negative regulation of TOR signaling"/>
    <property type="evidence" value="ECO:0007669"/>
    <property type="project" value="InterPro"/>
</dbReference>
<accession>A0A1Y1K116</accession>
<evidence type="ECO:0000256" key="1">
    <source>
        <dbReference type="SAM" id="MobiDB-lite"/>
    </source>
</evidence>
<protein>
    <submittedName>
        <fullName evidence="2">Uncharacterized protein</fullName>
    </submittedName>
</protein>
<dbReference type="InterPro" id="IPR026682">
    <property type="entry name" value="AKT1S1"/>
</dbReference>